<keyword evidence="7" id="KW-0804">Transcription</keyword>
<dbReference type="GO" id="GO:0000122">
    <property type="term" value="P:negative regulation of transcription by RNA polymerase II"/>
    <property type="evidence" value="ECO:0007669"/>
    <property type="project" value="TreeGrafter"/>
</dbReference>
<evidence type="ECO:0000256" key="6">
    <source>
        <dbReference type="ARBA" id="ARBA00023125"/>
    </source>
</evidence>
<keyword evidence="12" id="KW-1185">Reference proteome</keyword>
<dbReference type="GO" id="GO:0000978">
    <property type="term" value="F:RNA polymerase II cis-regulatory region sequence-specific DNA binding"/>
    <property type="evidence" value="ECO:0007669"/>
    <property type="project" value="TreeGrafter"/>
</dbReference>
<dbReference type="AlphaFoldDB" id="A0A8C6BE70"/>
<dbReference type="SUPFAM" id="SSF48508">
    <property type="entry name" value="Nuclear receptor ligand-binding domain"/>
    <property type="match status" value="1"/>
</dbReference>
<keyword evidence="6" id="KW-0238">DNA-binding</keyword>
<dbReference type="Gene3D" id="1.10.565.10">
    <property type="entry name" value="Retinoid X Receptor"/>
    <property type="match status" value="1"/>
</dbReference>
<evidence type="ECO:0000256" key="1">
    <source>
        <dbReference type="ARBA" id="ARBA00008092"/>
    </source>
</evidence>
<keyword evidence="3" id="KW-0863">Zinc-finger</keyword>
<proteinExistence type="inferred from homology"/>
<keyword evidence="9" id="KW-0539">Nucleus</keyword>
<dbReference type="GO" id="GO:0030154">
    <property type="term" value="P:cell differentiation"/>
    <property type="evidence" value="ECO:0007669"/>
    <property type="project" value="TreeGrafter"/>
</dbReference>
<accession>A0A8C6BE70</accession>
<dbReference type="InterPro" id="IPR000536">
    <property type="entry name" value="Nucl_hrmn_rcpt_lig-bd"/>
</dbReference>
<evidence type="ECO:0000313" key="11">
    <source>
        <dbReference type="Ensembl" id="ENSMMNP00015015216.1"/>
    </source>
</evidence>
<evidence type="ECO:0000256" key="8">
    <source>
        <dbReference type="ARBA" id="ARBA00023170"/>
    </source>
</evidence>
<dbReference type="Ensembl" id="ENSMMNT00015016670.1">
    <property type="protein sequence ID" value="ENSMMNP00015015216.1"/>
    <property type="gene ID" value="ENSMMNG00015011207.1"/>
</dbReference>
<name>A0A8C6BE70_MONMO</name>
<evidence type="ECO:0000256" key="2">
    <source>
        <dbReference type="ARBA" id="ARBA00022723"/>
    </source>
</evidence>
<comment type="similarity">
    <text evidence="1">Belongs to the nuclear hormone receptor family. NR1 subfamily.</text>
</comment>
<evidence type="ECO:0000256" key="4">
    <source>
        <dbReference type="ARBA" id="ARBA00022833"/>
    </source>
</evidence>
<dbReference type="PANTHER" id="PTHR24082:SF39">
    <property type="entry name" value="NUCLEAR RECEPTOR SUBFAMILY 1 GROUP I MEMBER 2"/>
    <property type="match status" value="1"/>
</dbReference>
<keyword evidence="4" id="KW-0862">Zinc</keyword>
<dbReference type="InterPro" id="IPR001723">
    <property type="entry name" value="Nuclear_hrmn_rcpt"/>
</dbReference>
<evidence type="ECO:0000313" key="12">
    <source>
        <dbReference type="Proteomes" id="UP000694561"/>
    </source>
</evidence>
<protein>
    <recommendedName>
        <fullName evidence="10">NR LBD domain-containing protein</fullName>
    </recommendedName>
</protein>
<keyword evidence="5" id="KW-0805">Transcription regulation</keyword>
<dbReference type="GO" id="GO:0008270">
    <property type="term" value="F:zinc ion binding"/>
    <property type="evidence" value="ECO:0007669"/>
    <property type="project" value="UniProtKB-KW"/>
</dbReference>
<keyword evidence="2" id="KW-0479">Metal-binding</keyword>
<dbReference type="GeneTree" id="ENSGT00940000161118"/>
<dbReference type="InterPro" id="IPR050234">
    <property type="entry name" value="Nuclear_hormone_rcpt_NR1"/>
</dbReference>
<dbReference type="GO" id="GO:0004879">
    <property type="term" value="F:nuclear receptor activity"/>
    <property type="evidence" value="ECO:0007669"/>
    <property type="project" value="TreeGrafter"/>
</dbReference>
<evidence type="ECO:0000256" key="3">
    <source>
        <dbReference type="ARBA" id="ARBA00022771"/>
    </source>
</evidence>
<reference evidence="11" key="2">
    <citation type="submission" date="2025-09" db="UniProtKB">
        <authorList>
            <consortium name="Ensembl"/>
        </authorList>
    </citation>
    <scope>IDENTIFICATION</scope>
</reference>
<dbReference type="InterPro" id="IPR035500">
    <property type="entry name" value="NHR-like_dom_sf"/>
</dbReference>
<evidence type="ECO:0000256" key="9">
    <source>
        <dbReference type="ARBA" id="ARBA00023242"/>
    </source>
</evidence>
<keyword evidence="8" id="KW-0675">Receptor</keyword>
<dbReference type="PANTHER" id="PTHR24082">
    <property type="entry name" value="NUCLEAR HORMONE RECEPTOR"/>
    <property type="match status" value="1"/>
</dbReference>
<dbReference type="PRINTS" id="PR00398">
    <property type="entry name" value="STRDHORMONER"/>
</dbReference>
<evidence type="ECO:0000259" key="10">
    <source>
        <dbReference type="PROSITE" id="PS51843"/>
    </source>
</evidence>
<evidence type="ECO:0000256" key="7">
    <source>
        <dbReference type="ARBA" id="ARBA00023163"/>
    </source>
</evidence>
<dbReference type="PROSITE" id="PS51843">
    <property type="entry name" value="NR_LBD"/>
    <property type="match status" value="1"/>
</dbReference>
<dbReference type="GO" id="GO:0045944">
    <property type="term" value="P:positive regulation of transcription by RNA polymerase II"/>
    <property type="evidence" value="ECO:0007669"/>
    <property type="project" value="TreeGrafter"/>
</dbReference>
<organism evidence="11 12">
    <name type="scientific">Monodon monoceros</name>
    <name type="common">Narwhal</name>
    <name type="synonym">Ceratodon monodon</name>
    <dbReference type="NCBI Taxonomy" id="40151"/>
    <lineage>
        <taxon>Eukaryota</taxon>
        <taxon>Metazoa</taxon>
        <taxon>Chordata</taxon>
        <taxon>Craniata</taxon>
        <taxon>Vertebrata</taxon>
        <taxon>Euteleostomi</taxon>
        <taxon>Mammalia</taxon>
        <taxon>Eutheria</taxon>
        <taxon>Laurasiatheria</taxon>
        <taxon>Artiodactyla</taxon>
        <taxon>Whippomorpha</taxon>
        <taxon>Cetacea</taxon>
        <taxon>Odontoceti</taxon>
        <taxon>Monodontidae</taxon>
        <taxon>Monodon</taxon>
    </lineage>
</organism>
<feature type="domain" description="NR LBD" evidence="10">
    <location>
        <begin position="25"/>
        <end position="197"/>
    </location>
</feature>
<sequence length="197" mass="22417">MGLGCKGLDTKLHQQWRVPEGSRRPEEDGREEESACWIGTGRDWRQCEGTCNNPQGEEPILPLLFTTLPGISSLSFAARDLLIEDQISLLKAAAFELCQLRFNTVFNAETRTWECGQLSYCLETLQVPERCGFQQLLLEPVLKFHYMRKKVHLHKEEYVLMQAISLFSPGDNPTCPTWLPRAPRPPLQACSHPISFS</sequence>
<evidence type="ECO:0000256" key="5">
    <source>
        <dbReference type="ARBA" id="ARBA00023015"/>
    </source>
</evidence>
<dbReference type="Proteomes" id="UP000694561">
    <property type="component" value="Unplaced"/>
</dbReference>
<reference evidence="11" key="1">
    <citation type="submission" date="2025-08" db="UniProtKB">
        <authorList>
            <consortium name="Ensembl"/>
        </authorList>
    </citation>
    <scope>IDENTIFICATION</scope>
</reference>